<reference evidence="1 2" key="1">
    <citation type="submission" date="2019-07" db="EMBL/GenBank/DDBJ databases">
        <title>Draft genome assembly of a fouling barnacle, Amphibalanus amphitrite (Darwin, 1854): The first reference genome for Thecostraca.</title>
        <authorList>
            <person name="Kim W."/>
        </authorList>
    </citation>
    <scope>NUCLEOTIDE SEQUENCE [LARGE SCALE GENOMIC DNA]</scope>
    <source>
        <strain evidence="1">SNU_AA5</strain>
        <tissue evidence="1">Soma without cirri and trophi</tissue>
    </source>
</reference>
<protein>
    <submittedName>
        <fullName evidence="1">Uncharacterized protein</fullName>
    </submittedName>
</protein>
<dbReference type="EMBL" id="VIIS01001696">
    <property type="protein sequence ID" value="KAF0294261.1"/>
    <property type="molecule type" value="Genomic_DNA"/>
</dbReference>
<organism evidence="1 2">
    <name type="scientific">Amphibalanus amphitrite</name>
    <name type="common">Striped barnacle</name>
    <name type="synonym">Balanus amphitrite</name>
    <dbReference type="NCBI Taxonomy" id="1232801"/>
    <lineage>
        <taxon>Eukaryota</taxon>
        <taxon>Metazoa</taxon>
        <taxon>Ecdysozoa</taxon>
        <taxon>Arthropoda</taxon>
        <taxon>Crustacea</taxon>
        <taxon>Multicrustacea</taxon>
        <taxon>Cirripedia</taxon>
        <taxon>Thoracica</taxon>
        <taxon>Thoracicalcarea</taxon>
        <taxon>Balanomorpha</taxon>
        <taxon>Balanoidea</taxon>
        <taxon>Balanidae</taxon>
        <taxon>Amphibalaninae</taxon>
        <taxon>Amphibalanus</taxon>
    </lineage>
</organism>
<accession>A0A6A4VXU4</accession>
<dbReference type="AlphaFoldDB" id="A0A6A4VXU4"/>
<dbReference type="InterPro" id="IPR019346">
    <property type="entry name" value="Ribosomal_mL42"/>
</dbReference>
<dbReference type="Pfam" id="PF10210">
    <property type="entry name" value="MRP-S32"/>
    <property type="match status" value="1"/>
</dbReference>
<evidence type="ECO:0000313" key="2">
    <source>
        <dbReference type="Proteomes" id="UP000440578"/>
    </source>
</evidence>
<keyword evidence="2" id="KW-1185">Reference proteome</keyword>
<evidence type="ECO:0000313" key="1">
    <source>
        <dbReference type="EMBL" id="KAF0294261.1"/>
    </source>
</evidence>
<gene>
    <name evidence="1" type="ORF">FJT64_008065</name>
</gene>
<proteinExistence type="predicted"/>
<dbReference type="OrthoDB" id="1107506at2759"/>
<name>A0A6A4VXU4_AMPAM</name>
<sequence>MKSAKPLPAEESLADQTALRAPFTDALDASLQGVQRYKHMFVRRSDKQVREELMKLTHTNKHIWFPHTGVKYRKKNPPRDREYM</sequence>
<comment type="caution">
    <text evidence="1">The sequence shown here is derived from an EMBL/GenBank/DDBJ whole genome shotgun (WGS) entry which is preliminary data.</text>
</comment>
<dbReference type="Proteomes" id="UP000440578">
    <property type="component" value="Unassembled WGS sequence"/>
</dbReference>